<dbReference type="GO" id="GO:0020037">
    <property type="term" value="F:heme binding"/>
    <property type="evidence" value="ECO:0007669"/>
    <property type="project" value="InterPro"/>
</dbReference>
<dbReference type="PROSITE" id="PS51007">
    <property type="entry name" value="CYTC"/>
    <property type="match status" value="1"/>
</dbReference>
<evidence type="ECO:0000259" key="6">
    <source>
        <dbReference type="PROSITE" id="PS51007"/>
    </source>
</evidence>
<accession>A0A7X1E6U1</accession>
<protein>
    <submittedName>
        <fullName evidence="7">Cbb3-type cytochrome c oxidase subunit II</fullName>
    </submittedName>
</protein>
<sequence length="208" mass="23036">MNRGPFIFIGVLIIVSLSWAFTLVKPIQEAGRLSPQGLGTDRVPTLLPGLASQGKEIYQEQGCVNCHTQQTIGIVGSDIAREWATRQSMPLDYIEQTPVLTGTNRVGPDLANVGERRTDANWHYLHFYNPQITSPGSNMPSFAFLYEVREIIGEPSNRALELPAEYRPEPGYEVVPSREADALVAYMLGLSQAYEIEAAPTPEKLAYK</sequence>
<feature type="domain" description="Cytochrome c" evidence="6">
    <location>
        <begin position="49"/>
        <end position="191"/>
    </location>
</feature>
<feature type="transmembrane region" description="Helical" evidence="5">
    <location>
        <begin position="6"/>
        <end position="24"/>
    </location>
</feature>
<dbReference type="AlphaFoldDB" id="A0A7X1E6U1"/>
<evidence type="ECO:0000256" key="3">
    <source>
        <dbReference type="ARBA" id="ARBA00023004"/>
    </source>
</evidence>
<dbReference type="Gene3D" id="1.10.760.10">
    <property type="entry name" value="Cytochrome c-like domain"/>
    <property type="match status" value="1"/>
</dbReference>
<evidence type="ECO:0000256" key="1">
    <source>
        <dbReference type="ARBA" id="ARBA00022617"/>
    </source>
</evidence>
<dbReference type="SUPFAM" id="SSF46626">
    <property type="entry name" value="Cytochrome c"/>
    <property type="match status" value="1"/>
</dbReference>
<name>A0A7X1E6U1_9BACT</name>
<dbReference type="GO" id="GO:0009055">
    <property type="term" value="F:electron transfer activity"/>
    <property type="evidence" value="ECO:0007669"/>
    <property type="project" value="InterPro"/>
</dbReference>
<dbReference type="InterPro" id="IPR036909">
    <property type="entry name" value="Cyt_c-like_dom_sf"/>
</dbReference>
<dbReference type="Proteomes" id="UP000526501">
    <property type="component" value="Unassembled WGS sequence"/>
</dbReference>
<evidence type="ECO:0000256" key="2">
    <source>
        <dbReference type="ARBA" id="ARBA00022723"/>
    </source>
</evidence>
<keyword evidence="3 4" id="KW-0408">Iron</keyword>
<gene>
    <name evidence="7" type="ORF">H5P27_00305</name>
</gene>
<keyword evidence="1 4" id="KW-0349">Heme</keyword>
<evidence type="ECO:0000313" key="7">
    <source>
        <dbReference type="EMBL" id="MBC2604491.1"/>
    </source>
</evidence>
<evidence type="ECO:0000313" key="8">
    <source>
        <dbReference type="Proteomes" id="UP000526501"/>
    </source>
</evidence>
<keyword evidence="2 4" id="KW-0479">Metal-binding</keyword>
<keyword evidence="5" id="KW-0812">Transmembrane</keyword>
<comment type="caution">
    <text evidence="7">The sequence shown here is derived from an EMBL/GenBank/DDBJ whole genome shotgun (WGS) entry which is preliminary data.</text>
</comment>
<reference evidence="7 8" key="1">
    <citation type="submission" date="2020-07" db="EMBL/GenBank/DDBJ databases">
        <authorList>
            <person name="Feng X."/>
        </authorList>
    </citation>
    <scope>NUCLEOTIDE SEQUENCE [LARGE SCALE GENOMIC DNA]</scope>
    <source>
        <strain evidence="7 8">JCM23202</strain>
    </source>
</reference>
<dbReference type="GO" id="GO:0046872">
    <property type="term" value="F:metal ion binding"/>
    <property type="evidence" value="ECO:0007669"/>
    <property type="project" value="UniProtKB-KW"/>
</dbReference>
<evidence type="ECO:0000256" key="4">
    <source>
        <dbReference type="PROSITE-ProRule" id="PRU00433"/>
    </source>
</evidence>
<organism evidence="7 8">
    <name type="scientific">Pelagicoccus albus</name>
    <dbReference type="NCBI Taxonomy" id="415222"/>
    <lineage>
        <taxon>Bacteria</taxon>
        <taxon>Pseudomonadati</taxon>
        <taxon>Verrucomicrobiota</taxon>
        <taxon>Opitutia</taxon>
        <taxon>Puniceicoccales</taxon>
        <taxon>Pelagicoccaceae</taxon>
        <taxon>Pelagicoccus</taxon>
    </lineage>
</organism>
<dbReference type="InterPro" id="IPR009056">
    <property type="entry name" value="Cyt_c-like_dom"/>
</dbReference>
<dbReference type="EMBL" id="JACHVC010000001">
    <property type="protein sequence ID" value="MBC2604491.1"/>
    <property type="molecule type" value="Genomic_DNA"/>
</dbReference>
<dbReference type="InterPro" id="IPR003468">
    <property type="entry name" value="Cyt_c_oxidase_monohaem-su/FixO"/>
</dbReference>
<dbReference type="Pfam" id="PF02433">
    <property type="entry name" value="FixO"/>
    <property type="match status" value="1"/>
</dbReference>
<evidence type="ECO:0000256" key="5">
    <source>
        <dbReference type="SAM" id="Phobius"/>
    </source>
</evidence>
<dbReference type="RefSeq" id="WP_185658387.1">
    <property type="nucleotide sequence ID" value="NZ_CAWPOO010000001.1"/>
</dbReference>
<keyword evidence="8" id="KW-1185">Reference proteome</keyword>
<keyword evidence="5" id="KW-1133">Transmembrane helix</keyword>
<proteinExistence type="predicted"/>
<keyword evidence="5" id="KW-0472">Membrane</keyword>